<dbReference type="RefSeq" id="WP_006102970.1">
    <property type="nucleotide sequence ID" value="NZ_DS989856.1"/>
</dbReference>
<dbReference type="Proteomes" id="UP000003835">
    <property type="component" value="Unassembled WGS sequence"/>
</dbReference>
<dbReference type="EMBL" id="DS989856">
    <property type="protein sequence ID" value="EDX73727.1"/>
    <property type="molecule type" value="Genomic_DNA"/>
</dbReference>
<reference evidence="3 4" key="1">
    <citation type="submission" date="2008-07" db="EMBL/GenBank/DDBJ databases">
        <authorList>
            <person name="Tandeau de Marsac N."/>
            <person name="Ferriera S."/>
            <person name="Johnson J."/>
            <person name="Kravitz S."/>
            <person name="Beeson K."/>
            <person name="Sutton G."/>
            <person name="Rogers Y.-H."/>
            <person name="Friedman R."/>
            <person name="Frazier M."/>
            <person name="Venter J.C."/>
        </authorList>
    </citation>
    <scope>NUCLEOTIDE SEQUENCE [LARGE SCALE GENOMIC DNA]</scope>
    <source>
        <strain evidence="3 4">PCC 7420</strain>
    </source>
</reference>
<evidence type="ECO:0000313" key="4">
    <source>
        <dbReference type="Proteomes" id="UP000003835"/>
    </source>
</evidence>
<dbReference type="InterPro" id="IPR025351">
    <property type="entry name" value="Pvc16_N"/>
</dbReference>
<proteinExistence type="predicted"/>
<evidence type="ECO:0000259" key="1">
    <source>
        <dbReference type="Pfam" id="PF01833"/>
    </source>
</evidence>
<feature type="domain" description="IPT/TIG" evidence="1">
    <location>
        <begin position="229"/>
        <end position="288"/>
    </location>
</feature>
<evidence type="ECO:0000313" key="3">
    <source>
        <dbReference type="EMBL" id="EDX73727.1"/>
    </source>
</evidence>
<dbReference type="eggNOG" id="ENOG502ZC8H">
    <property type="taxonomic scope" value="Bacteria"/>
</dbReference>
<evidence type="ECO:0008006" key="5">
    <source>
        <dbReference type="Google" id="ProtNLM"/>
    </source>
</evidence>
<keyword evidence="4" id="KW-1185">Reference proteome</keyword>
<dbReference type="HOGENOM" id="CLU_052029_0_0_3"/>
<sequence>MSNSLAIATVTATLQRIVQTSIQDDISGATVTTLRPNEVGTATPQVGVNVFLYQVQINHAWRQQAEVQARSRRNPGAKRSQTALDLHYMISFYGNDNDLQPQRLMGSVMGGLNDWRTLKKERIERTLHDSTYSYLLESDLPDQIQEISLWPLDLSLEDLSKAWSAFFQTTYLLSVAYRARVIMLEGQDTGSRPLPVRARSLDGIVPFTNQPKIDRIISQAGRLEPILADSTVLIQGNHLKSDITQVWIGEMEVTPSEITDTQIVLPLSSIPTDSLQAGMHSLQVVHRLAKVMPPTSTNGNGASGNGGQMQTVNQPQSFVSSIQSNVSPLVIRPTITKTTVSKKEVDDEDLRSAEIRVRSNLTVGKKQRVLLALNEIDTNQPAAYLFEASPRQTDVIWVSFPVERMKGGRYLVRLLVDGAESPLIVDTEPDSPTFNQYVGPRISV</sequence>
<protein>
    <recommendedName>
        <fullName evidence="5">DUF4255 domain-containing protein</fullName>
    </recommendedName>
</protein>
<evidence type="ECO:0000259" key="2">
    <source>
        <dbReference type="Pfam" id="PF14065"/>
    </source>
</evidence>
<dbReference type="AlphaFoldDB" id="B4VW97"/>
<feature type="domain" description="Pvc16 N-terminal" evidence="2">
    <location>
        <begin position="9"/>
        <end position="197"/>
    </location>
</feature>
<dbReference type="Pfam" id="PF01833">
    <property type="entry name" value="TIG"/>
    <property type="match status" value="1"/>
</dbReference>
<gene>
    <name evidence="3" type="ORF">MC7420_6775</name>
</gene>
<dbReference type="Pfam" id="PF14065">
    <property type="entry name" value="Pvc16_N"/>
    <property type="match status" value="1"/>
</dbReference>
<organism evidence="3 4">
    <name type="scientific">Coleofasciculus chthonoplastes PCC 7420</name>
    <dbReference type="NCBI Taxonomy" id="118168"/>
    <lineage>
        <taxon>Bacteria</taxon>
        <taxon>Bacillati</taxon>
        <taxon>Cyanobacteriota</taxon>
        <taxon>Cyanophyceae</taxon>
        <taxon>Coleofasciculales</taxon>
        <taxon>Coleofasciculaceae</taxon>
        <taxon>Coleofasciculus</taxon>
    </lineage>
</organism>
<dbReference type="OrthoDB" id="527247at2"/>
<dbReference type="STRING" id="118168.MC7420_6775"/>
<dbReference type="InterPro" id="IPR002909">
    <property type="entry name" value="IPT_dom"/>
</dbReference>
<accession>B4VW97</accession>
<name>B4VW97_9CYAN</name>